<comment type="subcellular location">
    <subcellularLocation>
        <location evidence="1">Membrane</location>
        <topology evidence="1">Multi-pass membrane protein</topology>
    </subcellularLocation>
</comment>
<organism evidence="7 8">
    <name type="scientific">Tieghemostelium lacteum</name>
    <name type="common">Slime mold</name>
    <name type="synonym">Dictyostelium lacteum</name>
    <dbReference type="NCBI Taxonomy" id="361077"/>
    <lineage>
        <taxon>Eukaryota</taxon>
        <taxon>Amoebozoa</taxon>
        <taxon>Evosea</taxon>
        <taxon>Eumycetozoa</taxon>
        <taxon>Dictyostelia</taxon>
        <taxon>Dictyosteliales</taxon>
        <taxon>Raperosteliaceae</taxon>
        <taxon>Tieghemostelium</taxon>
    </lineage>
</organism>
<keyword evidence="4 6" id="KW-1133">Transmembrane helix</keyword>
<evidence type="ECO:0000256" key="2">
    <source>
        <dbReference type="ARBA" id="ARBA00009012"/>
    </source>
</evidence>
<protein>
    <recommendedName>
        <fullName evidence="9">Transmembrane protein 19</fullName>
    </recommendedName>
</protein>
<evidence type="ECO:0000313" key="7">
    <source>
        <dbReference type="EMBL" id="KYQ91378.1"/>
    </source>
</evidence>
<evidence type="ECO:0000256" key="4">
    <source>
        <dbReference type="ARBA" id="ARBA00022989"/>
    </source>
</evidence>
<dbReference type="PANTHER" id="PTHR13353">
    <property type="entry name" value="TRANSMEMBRANE PROTEIN 19"/>
    <property type="match status" value="1"/>
</dbReference>
<dbReference type="Proteomes" id="UP000076078">
    <property type="component" value="Unassembled WGS sequence"/>
</dbReference>
<dbReference type="InterPro" id="IPR002794">
    <property type="entry name" value="DUF92_TMEM19"/>
</dbReference>
<keyword evidence="5 6" id="KW-0472">Membrane</keyword>
<keyword evidence="8" id="KW-1185">Reference proteome</keyword>
<evidence type="ECO:0000256" key="1">
    <source>
        <dbReference type="ARBA" id="ARBA00004141"/>
    </source>
</evidence>
<keyword evidence="3 6" id="KW-0812">Transmembrane</keyword>
<feature type="transmembrane region" description="Helical" evidence="6">
    <location>
        <begin position="39"/>
        <end position="63"/>
    </location>
</feature>
<dbReference type="GO" id="GO:0016020">
    <property type="term" value="C:membrane"/>
    <property type="evidence" value="ECO:0007669"/>
    <property type="project" value="UniProtKB-SubCell"/>
</dbReference>
<dbReference type="FunCoup" id="A0A151ZBR2">
    <property type="interactions" value="63"/>
</dbReference>
<evidence type="ECO:0000256" key="3">
    <source>
        <dbReference type="ARBA" id="ARBA00022692"/>
    </source>
</evidence>
<dbReference type="AlphaFoldDB" id="A0A151ZBR2"/>
<feature type="transmembrane region" description="Helical" evidence="6">
    <location>
        <begin position="217"/>
        <end position="243"/>
    </location>
</feature>
<evidence type="ECO:0000256" key="5">
    <source>
        <dbReference type="ARBA" id="ARBA00023136"/>
    </source>
</evidence>
<dbReference type="STRING" id="361077.A0A151ZBR2"/>
<evidence type="ECO:0000256" key="6">
    <source>
        <dbReference type="SAM" id="Phobius"/>
    </source>
</evidence>
<reference evidence="7 8" key="1">
    <citation type="submission" date="2015-12" db="EMBL/GenBank/DDBJ databases">
        <title>Dictyostelia acquired genes for synthesis and detection of signals that induce cell-type specialization by lateral gene transfer from prokaryotes.</title>
        <authorList>
            <person name="Gloeckner G."/>
            <person name="Schaap P."/>
        </authorList>
    </citation>
    <scope>NUCLEOTIDE SEQUENCE [LARGE SCALE GENOMIC DNA]</scope>
    <source>
        <strain evidence="7 8">TK</strain>
    </source>
</reference>
<dbReference type="PANTHER" id="PTHR13353:SF5">
    <property type="entry name" value="TRANSMEMBRANE PROTEIN 19"/>
    <property type="match status" value="1"/>
</dbReference>
<gene>
    <name evidence="7" type="ORF">DLAC_08334</name>
</gene>
<sequence>MDIKNSNAINRILPGLAIVGYIVYSGYKKKSLSKDGAIAALLVAMISVYANNSFAAQLLLFYYSSSKLTKFKSSVKKQLEDQHQEGGNRNYTQVLSNSAPAVVYCLLYHFTTNRLTTYVDYTYDYYGSFLIVAVLAHFACCNGDTWASELGILSSSNPILITKLRRVPKGTNGGVSTLGLFASLAGGLFIGFVQYISTMIYSSFYPDEIQKLQLTNQFFSILLISSFAGLFGSILDSILGATLQYSVWSEKKQLILCDDNIEKTDKKEVKHISGYKVLDNHQVNFLSSLATALICAYFGYYIF</sequence>
<comment type="caution">
    <text evidence="7">The sequence shown here is derived from an EMBL/GenBank/DDBJ whole genome shotgun (WGS) entry which is preliminary data.</text>
</comment>
<proteinExistence type="inferred from homology"/>
<accession>A0A151ZBR2</accession>
<comment type="similarity">
    <text evidence="2">Belongs to the TMEM19 family.</text>
</comment>
<dbReference type="EMBL" id="LODT01000035">
    <property type="protein sequence ID" value="KYQ91378.1"/>
    <property type="molecule type" value="Genomic_DNA"/>
</dbReference>
<feature type="transmembrane region" description="Helical" evidence="6">
    <location>
        <begin position="283"/>
        <end position="302"/>
    </location>
</feature>
<feature type="transmembrane region" description="Helical" evidence="6">
    <location>
        <begin position="175"/>
        <end position="197"/>
    </location>
</feature>
<dbReference type="OrthoDB" id="30881at2759"/>
<dbReference type="Pfam" id="PF01940">
    <property type="entry name" value="DUF92"/>
    <property type="match status" value="1"/>
</dbReference>
<dbReference type="InParanoid" id="A0A151ZBR2"/>
<dbReference type="OMA" id="MSSFACC"/>
<evidence type="ECO:0008006" key="9">
    <source>
        <dbReference type="Google" id="ProtNLM"/>
    </source>
</evidence>
<name>A0A151ZBR2_TIELA</name>
<evidence type="ECO:0000313" key="8">
    <source>
        <dbReference type="Proteomes" id="UP000076078"/>
    </source>
</evidence>
<feature type="transmembrane region" description="Helical" evidence="6">
    <location>
        <begin position="12"/>
        <end position="27"/>
    </location>
</feature>